<feature type="region of interest" description="Disordered" evidence="1">
    <location>
        <begin position="1"/>
        <end position="40"/>
    </location>
</feature>
<sequence length="40" mass="4690">RIDTSEDTVMEDASNQGRMIDDMDDKEEEKNEDEVKDEQV</sequence>
<organism evidence="2">
    <name type="scientific">Tanacetum cinerariifolium</name>
    <name type="common">Dalmatian daisy</name>
    <name type="synonym">Chrysanthemum cinerariifolium</name>
    <dbReference type="NCBI Taxonomy" id="118510"/>
    <lineage>
        <taxon>Eukaryota</taxon>
        <taxon>Viridiplantae</taxon>
        <taxon>Streptophyta</taxon>
        <taxon>Embryophyta</taxon>
        <taxon>Tracheophyta</taxon>
        <taxon>Spermatophyta</taxon>
        <taxon>Magnoliopsida</taxon>
        <taxon>eudicotyledons</taxon>
        <taxon>Gunneridae</taxon>
        <taxon>Pentapetalae</taxon>
        <taxon>asterids</taxon>
        <taxon>campanulids</taxon>
        <taxon>Asterales</taxon>
        <taxon>Asteraceae</taxon>
        <taxon>Asteroideae</taxon>
        <taxon>Anthemideae</taxon>
        <taxon>Anthemidinae</taxon>
        <taxon>Tanacetum</taxon>
    </lineage>
</organism>
<proteinExistence type="predicted"/>
<evidence type="ECO:0000313" key="2">
    <source>
        <dbReference type="EMBL" id="GFC99604.1"/>
    </source>
</evidence>
<comment type="caution">
    <text evidence="2">The sequence shown here is derived from an EMBL/GenBank/DDBJ whole genome shotgun (WGS) entry which is preliminary data.</text>
</comment>
<evidence type="ECO:0000256" key="1">
    <source>
        <dbReference type="SAM" id="MobiDB-lite"/>
    </source>
</evidence>
<feature type="compositionally biased region" description="Acidic residues" evidence="1">
    <location>
        <begin position="22"/>
        <end position="40"/>
    </location>
</feature>
<protein>
    <submittedName>
        <fullName evidence="2">Uncharacterized protein</fullName>
    </submittedName>
</protein>
<feature type="compositionally biased region" description="Acidic residues" evidence="1">
    <location>
        <begin position="1"/>
        <end position="10"/>
    </location>
</feature>
<name>A0A699SP12_TANCI</name>
<dbReference type="EMBL" id="BKCJ011179609">
    <property type="protein sequence ID" value="GFC99604.1"/>
    <property type="molecule type" value="Genomic_DNA"/>
</dbReference>
<accession>A0A699SP12</accession>
<reference evidence="2" key="1">
    <citation type="journal article" date="2019" name="Sci. Rep.">
        <title>Draft genome of Tanacetum cinerariifolium, the natural source of mosquito coil.</title>
        <authorList>
            <person name="Yamashiro T."/>
            <person name="Shiraishi A."/>
            <person name="Satake H."/>
            <person name="Nakayama K."/>
        </authorList>
    </citation>
    <scope>NUCLEOTIDE SEQUENCE</scope>
</reference>
<dbReference type="AlphaFoldDB" id="A0A699SP12"/>
<feature type="non-terminal residue" evidence="2">
    <location>
        <position position="1"/>
    </location>
</feature>
<gene>
    <name evidence="2" type="ORF">Tci_871574</name>
</gene>